<evidence type="ECO:0000259" key="2">
    <source>
        <dbReference type="PROSITE" id="PS50837"/>
    </source>
</evidence>
<keyword evidence="1" id="KW-0175">Coiled coil</keyword>
<accession>A0ABN8S243</accession>
<dbReference type="InterPro" id="IPR027417">
    <property type="entry name" value="P-loop_NTPase"/>
</dbReference>
<dbReference type="PANTHER" id="PTHR46844">
    <property type="entry name" value="SLR5058 PROTEIN"/>
    <property type="match status" value="1"/>
</dbReference>
<dbReference type="PANTHER" id="PTHR46844:SF1">
    <property type="entry name" value="SLR5058 PROTEIN"/>
    <property type="match status" value="1"/>
</dbReference>
<gene>
    <name evidence="3" type="ORF">PLOB_00033401</name>
</gene>
<proteinExistence type="predicted"/>
<dbReference type="InterPro" id="IPR007111">
    <property type="entry name" value="NACHT_NTPase"/>
</dbReference>
<organism evidence="3 4">
    <name type="scientific">Porites lobata</name>
    <dbReference type="NCBI Taxonomy" id="104759"/>
    <lineage>
        <taxon>Eukaryota</taxon>
        <taxon>Metazoa</taxon>
        <taxon>Cnidaria</taxon>
        <taxon>Anthozoa</taxon>
        <taxon>Hexacorallia</taxon>
        <taxon>Scleractinia</taxon>
        <taxon>Fungiina</taxon>
        <taxon>Poritidae</taxon>
        <taxon>Porites</taxon>
    </lineage>
</organism>
<dbReference type="SUPFAM" id="SSF52540">
    <property type="entry name" value="P-loop containing nucleoside triphosphate hydrolases"/>
    <property type="match status" value="1"/>
</dbReference>
<dbReference type="Proteomes" id="UP001159405">
    <property type="component" value="Unassembled WGS sequence"/>
</dbReference>
<feature type="domain" description="NACHT" evidence="2">
    <location>
        <begin position="379"/>
        <end position="503"/>
    </location>
</feature>
<dbReference type="Pfam" id="PF05729">
    <property type="entry name" value="NACHT"/>
    <property type="match status" value="1"/>
</dbReference>
<feature type="coiled-coil region" evidence="1">
    <location>
        <begin position="219"/>
        <end position="246"/>
    </location>
</feature>
<keyword evidence="4" id="KW-1185">Reference proteome</keyword>
<comment type="caution">
    <text evidence="3">The sequence shown here is derived from an EMBL/GenBank/DDBJ whole genome shotgun (WGS) entry which is preliminary data.</text>
</comment>
<sequence length="563" mass="64543">LIFRTSHLGVTDNQKRWLVIGIALNKILVPQIRPFVELEVDKEYNNLKTSHNIHTQSTCGRLQRWPARKFLKYENINGNSLHPKLPGGKYNISLFDCRVLSHIDFAKLYVENFMVKFNTFDDHCDASAVLTLLGGVPVFSPTVQAAASDVRNSRNDWAHCVFSKWDPVKFLESFVKMEHLVRVMALPAADEAKLLGELKDWETKGTLLCMNSPIDPALLQLVQKEVKFLQDNVNNLSAIIREEMKQMVERLKTFQEDADQRFGSLETRTGQVEDRVHSLEAKFHDLTTRESALSNASLQDPLMTSDVNPEKLVELIRRDFKGAVLCPFPWCEDELQLKLSNIFTRLQIVSRTKERSQLTDDAVNMTEIFKSHPDCDNPRVVLIEGNPGMGKTTYCQKLAYDWSVGEIPPDASFPEVEILLLLKCRHMHMKTADIEEAIDDQLLPQDAGKKEKEDFFHFIRSNQSRVLLVLDGLDELRQELLPCIQPLIEGKIFSNTFLVLTARHEAGIRLRRYCDTLLEIIRYTNDDADSYIKKYFSKHKDQSLAEKMIQQLKINNKAQGVNG</sequence>
<dbReference type="EMBL" id="CALNXK010000444">
    <property type="protein sequence ID" value="CAH3185782.1"/>
    <property type="molecule type" value="Genomic_DNA"/>
</dbReference>
<dbReference type="PROSITE" id="PS50837">
    <property type="entry name" value="NACHT"/>
    <property type="match status" value="1"/>
</dbReference>
<name>A0ABN8S243_9CNID</name>
<evidence type="ECO:0000256" key="1">
    <source>
        <dbReference type="SAM" id="Coils"/>
    </source>
</evidence>
<reference evidence="3 4" key="1">
    <citation type="submission" date="2022-05" db="EMBL/GenBank/DDBJ databases">
        <authorList>
            <consortium name="Genoscope - CEA"/>
            <person name="William W."/>
        </authorList>
    </citation>
    <scope>NUCLEOTIDE SEQUENCE [LARGE SCALE GENOMIC DNA]</scope>
</reference>
<evidence type="ECO:0000313" key="3">
    <source>
        <dbReference type="EMBL" id="CAH3185782.1"/>
    </source>
</evidence>
<feature type="non-terminal residue" evidence="3">
    <location>
        <position position="1"/>
    </location>
</feature>
<evidence type="ECO:0000313" key="4">
    <source>
        <dbReference type="Proteomes" id="UP001159405"/>
    </source>
</evidence>
<dbReference type="Gene3D" id="3.40.50.300">
    <property type="entry name" value="P-loop containing nucleotide triphosphate hydrolases"/>
    <property type="match status" value="1"/>
</dbReference>
<protein>
    <recommendedName>
        <fullName evidence="2">NACHT domain-containing protein</fullName>
    </recommendedName>
</protein>